<dbReference type="SUPFAM" id="SSF47188">
    <property type="entry name" value="Hemerythrin-like"/>
    <property type="match status" value="1"/>
</dbReference>
<dbReference type="AlphaFoldDB" id="A0A0H3J616"/>
<feature type="binding site" evidence="6">
    <location>
        <position position="78"/>
    </location>
    <ligand>
        <name>Fe cation</name>
        <dbReference type="ChEBI" id="CHEBI:24875"/>
        <label>2</label>
    </ligand>
</feature>
<protein>
    <recommendedName>
        <fullName evidence="6">Bacteriohemerythrin</fullName>
    </recommendedName>
</protein>
<comment type="subunit">
    <text evidence="6">Monomer.</text>
</comment>
<feature type="binding site" evidence="6">
    <location>
        <position position="63"/>
    </location>
    <ligand>
        <name>Fe cation</name>
        <dbReference type="ChEBI" id="CHEBI:24875"/>
        <label>1</label>
    </ligand>
</feature>
<feature type="binding site" evidence="6">
    <location>
        <position position="124"/>
    </location>
    <ligand>
        <name>Fe cation</name>
        <dbReference type="ChEBI" id="CHEBI:24875"/>
        <label>2</label>
    </ligand>
</feature>
<dbReference type="KEGG" id="cpae:CPAST_c02750"/>
<dbReference type="InterPro" id="IPR012312">
    <property type="entry name" value="Hemerythrin-like"/>
</dbReference>
<feature type="binding site" evidence="6">
    <location>
        <position position="124"/>
    </location>
    <ligand>
        <name>Fe cation</name>
        <dbReference type="ChEBI" id="CHEBI:24875"/>
        <label>1</label>
    </ligand>
</feature>
<feature type="domain" description="Hemerythrin-like" evidence="7">
    <location>
        <begin position="11"/>
        <end position="129"/>
    </location>
</feature>
<comment type="function">
    <text evidence="6">Oxygen-binding protein. May be involved in a storage mechanism or for delivery to oxygen-requiring enzymes. The oxygen-binding site contains two iron atoms.</text>
</comment>
<dbReference type="CDD" id="cd12107">
    <property type="entry name" value="Hemerythrin"/>
    <property type="match status" value="1"/>
</dbReference>
<dbReference type="InterPro" id="IPR050669">
    <property type="entry name" value="Hemerythrin"/>
</dbReference>
<evidence type="ECO:0000313" key="9">
    <source>
        <dbReference type="EMBL" id="KRU13625.1"/>
    </source>
</evidence>
<dbReference type="InterPro" id="IPR012827">
    <property type="entry name" value="Hemerythrin_metal-bd"/>
</dbReference>
<evidence type="ECO:0000256" key="4">
    <source>
        <dbReference type="ARBA" id="ARBA00022723"/>
    </source>
</evidence>
<dbReference type="Pfam" id="PF01814">
    <property type="entry name" value="Hemerythrin"/>
    <property type="match status" value="1"/>
</dbReference>
<dbReference type="EMBL" id="JPGY02000001">
    <property type="protein sequence ID" value="KRU13625.1"/>
    <property type="molecule type" value="Genomic_DNA"/>
</dbReference>
<name>A0A0H3J616_CLOPA</name>
<evidence type="ECO:0000313" key="10">
    <source>
        <dbReference type="Proteomes" id="UP000028042"/>
    </source>
</evidence>
<dbReference type="PANTHER" id="PTHR37164">
    <property type="entry name" value="BACTERIOHEMERYTHRIN"/>
    <property type="match status" value="1"/>
</dbReference>
<proteinExistence type="inferred from homology"/>
<dbReference type="Proteomes" id="UP000028042">
    <property type="component" value="Unassembled WGS sequence"/>
</dbReference>
<comment type="similarity">
    <text evidence="1 6">Belongs to the hemerythrin family.</text>
</comment>
<keyword evidence="3 6" id="KW-0561">Oxygen transport</keyword>
<organism evidence="8 11">
    <name type="scientific">Clostridium pasteurianum DSM 525 = ATCC 6013</name>
    <dbReference type="NCBI Taxonomy" id="1262449"/>
    <lineage>
        <taxon>Bacteria</taxon>
        <taxon>Bacillati</taxon>
        <taxon>Bacillota</taxon>
        <taxon>Clostridia</taxon>
        <taxon>Eubacteriales</taxon>
        <taxon>Clostridiaceae</taxon>
        <taxon>Clostridium</taxon>
    </lineage>
</organism>
<dbReference type="NCBIfam" id="NF033749">
    <property type="entry name" value="bact_hemeryth"/>
    <property type="match status" value="1"/>
</dbReference>
<dbReference type="Gene3D" id="1.20.120.50">
    <property type="entry name" value="Hemerythrin-like"/>
    <property type="match status" value="1"/>
</dbReference>
<dbReference type="eggNOG" id="COG2703">
    <property type="taxonomic scope" value="Bacteria"/>
</dbReference>
<dbReference type="InterPro" id="IPR035938">
    <property type="entry name" value="Hemerythrin-like_sf"/>
</dbReference>
<dbReference type="GO" id="GO:0005344">
    <property type="term" value="F:oxygen carrier activity"/>
    <property type="evidence" value="ECO:0007669"/>
    <property type="project" value="UniProtKB-UniRule"/>
</dbReference>
<dbReference type="GO" id="GO:0005506">
    <property type="term" value="F:iron ion binding"/>
    <property type="evidence" value="ECO:0007669"/>
    <property type="project" value="UniProtKB-UniRule"/>
</dbReference>
<dbReference type="InterPro" id="IPR023504">
    <property type="entry name" value="Bacteriohemerythrin-like"/>
</dbReference>
<evidence type="ECO:0000313" key="11">
    <source>
        <dbReference type="Proteomes" id="UP000030905"/>
    </source>
</evidence>
<feature type="binding site" evidence="6">
    <location>
        <position position="59"/>
    </location>
    <ligand>
        <name>Fe cation</name>
        <dbReference type="ChEBI" id="CHEBI:24875"/>
        <label>1</label>
    </ligand>
</feature>
<dbReference type="NCBIfam" id="TIGR02481">
    <property type="entry name" value="hemeryth_dom"/>
    <property type="match status" value="1"/>
</dbReference>
<dbReference type="PANTHER" id="PTHR37164:SF1">
    <property type="entry name" value="BACTERIOHEMERYTHRIN"/>
    <property type="match status" value="1"/>
</dbReference>
<feature type="binding site" evidence="6">
    <location>
        <position position="82"/>
    </location>
    <ligand>
        <name>Fe cation</name>
        <dbReference type="ChEBI" id="CHEBI:24875"/>
        <label>2</label>
    </ligand>
</feature>
<evidence type="ECO:0000256" key="5">
    <source>
        <dbReference type="ARBA" id="ARBA00023004"/>
    </source>
</evidence>
<reference evidence="9" key="2">
    <citation type="submission" date="2015-10" db="EMBL/GenBank/DDBJ databases">
        <title>Improved Draft Genome Sequence of Clostridium pasteurianum Strain ATCC 6013 (DSM 525) Using a Hybrid Next-Generation Sequencing Approach.</title>
        <authorList>
            <person name="Pyne M.E."/>
            <person name="Utturkar S.M."/>
            <person name="Brown S.D."/>
            <person name="Moo-Young M."/>
            <person name="Chung D.A."/>
            <person name="Chou P.C."/>
        </authorList>
    </citation>
    <scope>NUCLEOTIDE SEQUENCE</scope>
    <source>
        <strain evidence="9">ATCC 6013</strain>
    </source>
</reference>
<keyword evidence="11" id="KW-1185">Reference proteome</keyword>
<feature type="binding site" evidence="6">
    <location>
        <position position="63"/>
    </location>
    <ligand>
        <name>Fe cation</name>
        <dbReference type="ChEBI" id="CHEBI:24875"/>
        <label>2</label>
    </ligand>
</feature>
<dbReference type="RefSeq" id="WP_003440757.1">
    <property type="nucleotide sequence ID" value="NZ_ANZB01000001.1"/>
</dbReference>
<keyword evidence="5 6" id="KW-0408">Iron</keyword>
<keyword evidence="4 6" id="KW-0479">Metal-binding</keyword>
<dbReference type="EMBL" id="CP009268">
    <property type="protein sequence ID" value="AJA50363.1"/>
    <property type="molecule type" value="Genomic_DNA"/>
</dbReference>
<dbReference type="GeneID" id="93072519"/>
<reference evidence="8 11" key="1">
    <citation type="journal article" date="2015" name="Genome Announc.">
        <title>Complete Genome Sequence of the Nitrogen-Fixing and Solvent-Producing Clostridium pasteurianum DSM 525.</title>
        <authorList>
            <person name="Poehlein A."/>
            <person name="Grosse-Honebrink A."/>
            <person name="Zhang Y."/>
            <person name="Minton N.P."/>
            <person name="Daniel R."/>
        </authorList>
    </citation>
    <scope>NUCLEOTIDE SEQUENCE [LARGE SCALE GENOMIC DNA]</scope>
    <source>
        <strain evidence="8">DSM 525</strain>
        <strain evidence="11">DSM 525 / ATCC 6013</strain>
    </source>
</reference>
<feature type="binding site" evidence="6">
    <location>
        <position position="119"/>
    </location>
    <ligand>
        <name>Fe cation</name>
        <dbReference type="ChEBI" id="CHEBI:24875"/>
        <label>2</label>
    </ligand>
</feature>
<keyword evidence="2 6" id="KW-0813">Transport</keyword>
<evidence type="ECO:0000259" key="7">
    <source>
        <dbReference type="Pfam" id="PF01814"/>
    </source>
</evidence>
<dbReference type="InterPro" id="IPR016131">
    <property type="entry name" value="Haemerythrin_Fe_BS"/>
</dbReference>
<evidence type="ECO:0000256" key="1">
    <source>
        <dbReference type="ARBA" id="ARBA00010587"/>
    </source>
</evidence>
<evidence type="ECO:0000313" key="8">
    <source>
        <dbReference type="EMBL" id="AJA50363.1"/>
    </source>
</evidence>
<sequence>MLKWKDDYLLGIEKIDEQHKELFRIAESAYNLLKSEYFVDKYNKIIEIVEELRDYTIFHFQEEEKYMMSIKYKKFFSHKMEHDNFIKKLNEVDLKAIDENQDKYIMELLEFIVNWISEHIFVTDFKIVNKVR</sequence>
<reference evidence="9 10" key="3">
    <citation type="journal article" name="Genome Announc.">
        <title>Improved Draft Genome Sequence of Clostridium pasteurianum Strain ATCC 6013 (DSM 525) Using a Hybrid Next-Generation Sequencing Approach.</title>
        <authorList>
            <person name="Pyne M.E."/>
            <person name="Utturkar S."/>
            <person name="Brown S.D."/>
            <person name="Moo-Young M."/>
            <person name="Chung D.A."/>
            <person name="Chou C.P."/>
        </authorList>
    </citation>
    <scope>NUCLEOTIDE SEQUENCE [LARGE SCALE GENOMIC DNA]</scope>
    <source>
        <strain evidence="9 10">ATCC 6013</strain>
    </source>
</reference>
<dbReference type="PROSITE" id="PS00550">
    <property type="entry name" value="HEMERYTHRINS"/>
    <property type="match status" value="1"/>
</dbReference>
<dbReference type="KEGG" id="cpat:CLPA_c02750"/>
<accession>A0A0H3J616</accession>
<feature type="binding site" evidence="6">
    <location>
        <position position="19"/>
    </location>
    <ligand>
        <name>Fe cation</name>
        <dbReference type="ChEBI" id="CHEBI:24875"/>
        <label>1</label>
    </ligand>
</feature>
<evidence type="ECO:0000256" key="6">
    <source>
        <dbReference type="HAMAP-Rule" id="MF_00556"/>
    </source>
</evidence>
<gene>
    <name evidence="8" type="ORF">CLPA_c02750</name>
    <name evidence="9" type="ORF">CP6013_02873</name>
</gene>
<dbReference type="HAMAP" id="MF_00556">
    <property type="entry name" value="Hemerythrin"/>
    <property type="match status" value="1"/>
</dbReference>
<evidence type="ECO:0000256" key="3">
    <source>
        <dbReference type="ARBA" id="ARBA00022621"/>
    </source>
</evidence>
<evidence type="ECO:0000256" key="2">
    <source>
        <dbReference type="ARBA" id="ARBA00022448"/>
    </source>
</evidence>
<dbReference type="PATRIC" id="fig|1262449.3.peg.165"/>
<dbReference type="Proteomes" id="UP000030905">
    <property type="component" value="Chromosome"/>
</dbReference>